<organism evidence="2 3">
    <name type="scientific">Phaeodactylum tricornutum (strain CCAP 1055/1)</name>
    <dbReference type="NCBI Taxonomy" id="556484"/>
    <lineage>
        <taxon>Eukaryota</taxon>
        <taxon>Sar</taxon>
        <taxon>Stramenopiles</taxon>
        <taxon>Ochrophyta</taxon>
        <taxon>Bacillariophyta</taxon>
        <taxon>Bacillariophyceae</taxon>
        <taxon>Bacillariophycidae</taxon>
        <taxon>Naviculales</taxon>
        <taxon>Phaeodactylaceae</taxon>
        <taxon>Phaeodactylum</taxon>
    </lineage>
</organism>
<evidence type="ECO:0000313" key="2">
    <source>
        <dbReference type="EMBL" id="EEC49103.1"/>
    </source>
</evidence>
<dbReference type="PaxDb" id="2850-Phatr34949"/>
<dbReference type="RefSeq" id="XP_002179280.1">
    <property type="nucleotide sequence ID" value="XM_002179244.1"/>
</dbReference>
<dbReference type="eggNOG" id="ENOG502QS8K">
    <property type="taxonomic scope" value="Eukaryota"/>
</dbReference>
<accession>B7FX54</accession>
<evidence type="ECO:0000313" key="3">
    <source>
        <dbReference type="Proteomes" id="UP000000759"/>
    </source>
</evidence>
<dbReference type="PANTHER" id="PTHR47909">
    <property type="entry name" value="ALPHA/BETA-HYDROLASES SUPERFAMILY PROTEIN"/>
    <property type="match status" value="1"/>
</dbReference>
<dbReference type="AlphaFoldDB" id="B7FX54"/>
<dbReference type="GeneID" id="7199940"/>
<dbReference type="InParanoid" id="B7FX54"/>
<dbReference type="EMBL" id="CM000609">
    <property type="protein sequence ID" value="EEC49103.1"/>
    <property type="molecule type" value="Genomic_DNA"/>
</dbReference>
<name>B7FX54_PHATC</name>
<dbReference type="Pfam" id="PF05057">
    <property type="entry name" value="DUF676"/>
    <property type="match status" value="1"/>
</dbReference>
<dbReference type="OrthoDB" id="348976at2759"/>
<gene>
    <name evidence="2" type="ORF">PHATRDRAFT_34949</name>
</gene>
<reference evidence="3" key="2">
    <citation type="submission" date="2008-08" db="EMBL/GenBank/DDBJ databases">
        <authorList>
            <consortium name="Diatom Consortium"/>
            <person name="Grigoriev I."/>
            <person name="Grimwood J."/>
            <person name="Kuo A."/>
            <person name="Otillar R.P."/>
            <person name="Salamov A."/>
            <person name="Detter J.C."/>
            <person name="Lindquist E."/>
            <person name="Shapiro H."/>
            <person name="Lucas S."/>
            <person name="Glavina del Rio T."/>
            <person name="Pitluck S."/>
            <person name="Rokhsar D."/>
            <person name="Bowler C."/>
        </authorList>
    </citation>
    <scope>GENOME REANNOTATION</scope>
    <source>
        <strain evidence="3">CCAP 1055/1</strain>
    </source>
</reference>
<dbReference type="PANTHER" id="PTHR47909:SF2">
    <property type="entry name" value="GPI INOSITOL-DEACYLASE"/>
    <property type="match status" value="1"/>
</dbReference>
<keyword evidence="3" id="KW-1185">Reference proteome</keyword>
<dbReference type="Gene3D" id="3.40.50.1820">
    <property type="entry name" value="alpha/beta hydrolase"/>
    <property type="match status" value="1"/>
</dbReference>
<sequence>MWTSEGQPLAVVSKSPSSKRAIPNNVKLVVLPGFGNNSNDYFLPEAPQGSLVRSLQNRGWRDDQIRVLPMERLDWLQVFVNGLFDLRFWTSNMAATCPSFRWYLKCVAGEIAEICEESSDTKVVLVCHSAGGWLARAALGYFSQAQADEQDVPRIELERVLGMVTLGAPHIPPPPEVMDMTRGALRITNEDFPGAYHIDDGLFYITVVGNAIAGIKDQRRSPFERTTPTGLAFNSYEAVCGAGTSMGDGLIPRMSAHLDDAIQINLDGVFHSINAPDKWYGSDSLLDRWHDTMLEQIYSSRNMSVRTPNRDFGNVVSR</sequence>
<dbReference type="InterPro" id="IPR007751">
    <property type="entry name" value="DUF676_lipase-like"/>
</dbReference>
<feature type="domain" description="DUF676" evidence="1">
    <location>
        <begin position="81"/>
        <end position="171"/>
    </location>
</feature>
<reference evidence="2 3" key="1">
    <citation type="journal article" date="2008" name="Nature">
        <title>The Phaeodactylum genome reveals the evolutionary history of diatom genomes.</title>
        <authorList>
            <person name="Bowler C."/>
            <person name="Allen A.E."/>
            <person name="Badger J.H."/>
            <person name="Grimwood J."/>
            <person name="Jabbari K."/>
            <person name="Kuo A."/>
            <person name="Maheswari U."/>
            <person name="Martens C."/>
            <person name="Maumus F."/>
            <person name="Otillar R.P."/>
            <person name="Rayko E."/>
            <person name="Salamov A."/>
            <person name="Vandepoele K."/>
            <person name="Beszteri B."/>
            <person name="Gruber A."/>
            <person name="Heijde M."/>
            <person name="Katinka M."/>
            <person name="Mock T."/>
            <person name="Valentin K."/>
            <person name="Verret F."/>
            <person name="Berges J.A."/>
            <person name="Brownlee C."/>
            <person name="Cadoret J.P."/>
            <person name="Chiovitti A."/>
            <person name="Choi C.J."/>
            <person name="Coesel S."/>
            <person name="De Martino A."/>
            <person name="Detter J.C."/>
            <person name="Durkin C."/>
            <person name="Falciatore A."/>
            <person name="Fournet J."/>
            <person name="Haruta M."/>
            <person name="Huysman M.J."/>
            <person name="Jenkins B.D."/>
            <person name="Jiroutova K."/>
            <person name="Jorgensen R.E."/>
            <person name="Joubert Y."/>
            <person name="Kaplan A."/>
            <person name="Kroger N."/>
            <person name="Kroth P.G."/>
            <person name="La Roche J."/>
            <person name="Lindquist E."/>
            <person name="Lommer M."/>
            <person name="Martin-Jezequel V."/>
            <person name="Lopez P.J."/>
            <person name="Lucas S."/>
            <person name="Mangogna M."/>
            <person name="McGinnis K."/>
            <person name="Medlin L.K."/>
            <person name="Montsant A."/>
            <person name="Oudot-Le Secq M.P."/>
            <person name="Napoli C."/>
            <person name="Obornik M."/>
            <person name="Parker M.S."/>
            <person name="Petit J.L."/>
            <person name="Porcel B.M."/>
            <person name="Poulsen N."/>
            <person name="Robison M."/>
            <person name="Rychlewski L."/>
            <person name="Rynearson T.A."/>
            <person name="Schmutz J."/>
            <person name="Shapiro H."/>
            <person name="Siaut M."/>
            <person name="Stanley M."/>
            <person name="Sussman M.R."/>
            <person name="Taylor A.R."/>
            <person name="Vardi A."/>
            <person name="von Dassow P."/>
            <person name="Vyverman W."/>
            <person name="Willis A."/>
            <person name="Wyrwicz L.S."/>
            <person name="Rokhsar D.S."/>
            <person name="Weissenbach J."/>
            <person name="Armbrust E.V."/>
            <person name="Green B.R."/>
            <person name="Van de Peer Y."/>
            <person name="Grigoriev I.V."/>
        </authorList>
    </citation>
    <scope>NUCLEOTIDE SEQUENCE [LARGE SCALE GENOMIC DNA]</scope>
    <source>
        <strain evidence="2 3">CCAP 1055/1</strain>
    </source>
</reference>
<proteinExistence type="predicted"/>
<protein>
    <recommendedName>
        <fullName evidence="1">DUF676 domain-containing protein</fullName>
    </recommendedName>
</protein>
<evidence type="ECO:0000259" key="1">
    <source>
        <dbReference type="Pfam" id="PF05057"/>
    </source>
</evidence>
<dbReference type="InterPro" id="IPR029058">
    <property type="entry name" value="AB_hydrolase_fold"/>
</dbReference>
<dbReference type="Proteomes" id="UP000000759">
    <property type="component" value="Chromosome 6"/>
</dbReference>
<dbReference type="KEGG" id="pti:PHATRDRAFT_34949"/>
<dbReference type="SUPFAM" id="SSF53474">
    <property type="entry name" value="alpha/beta-Hydrolases"/>
    <property type="match status" value="1"/>
</dbReference>